<evidence type="ECO:0000313" key="1">
    <source>
        <dbReference type="EMBL" id="KOS43800.1"/>
    </source>
</evidence>
<gene>
    <name evidence="1" type="ORF">ACN38_g5302</name>
</gene>
<proteinExistence type="predicted"/>
<dbReference type="EMBL" id="LHQQ01000073">
    <property type="protein sequence ID" value="KOS43800.1"/>
    <property type="molecule type" value="Genomic_DNA"/>
</dbReference>
<keyword evidence="2" id="KW-1185">Reference proteome</keyword>
<sequence length="96" mass="11302">MILNSSFFNYSLYNTIQFRFSSPILEGINFFTAGNIKKCDKERAQDIFDAFDWFRHRHFSIQNISPLKETSTKSTIRSWLTAGTNKTMYIHSTTLY</sequence>
<comment type="caution">
    <text evidence="1">The sequence shown here is derived from an EMBL/GenBank/DDBJ whole genome shotgun (WGS) entry which is preliminary data.</text>
</comment>
<accession>A0A0M8PAL2</accession>
<dbReference type="Proteomes" id="UP000037696">
    <property type="component" value="Unassembled WGS sequence"/>
</dbReference>
<protein>
    <submittedName>
        <fullName evidence="1">Uncharacterized protein</fullName>
    </submittedName>
</protein>
<name>A0A0M8PAL2_9EURO</name>
<reference evidence="1 2" key="1">
    <citation type="submission" date="2015-08" db="EMBL/GenBank/DDBJ databases">
        <title>Genome sequencing of Penicillium nordicum.</title>
        <authorList>
            <person name="Nguyen H.D."/>
            <person name="Seifert K.A."/>
        </authorList>
    </citation>
    <scope>NUCLEOTIDE SEQUENCE [LARGE SCALE GENOMIC DNA]</scope>
    <source>
        <strain evidence="1 2">DAOMC 185683</strain>
    </source>
</reference>
<dbReference type="AlphaFoldDB" id="A0A0M8PAL2"/>
<organism evidence="1 2">
    <name type="scientific">Penicillium nordicum</name>
    <dbReference type="NCBI Taxonomy" id="229535"/>
    <lineage>
        <taxon>Eukaryota</taxon>
        <taxon>Fungi</taxon>
        <taxon>Dikarya</taxon>
        <taxon>Ascomycota</taxon>
        <taxon>Pezizomycotina</taxon>
        <taxon>Eurotiomycetes</taxon>
        <taxon>Eurotiomycetidae</taxon>
        <taxon>Eurotiales</taxon>
        <taxon>Aspergillaceae</taxon>
        <taxon>Penicillium</taxon>
    </lineage>
</organism>
<evidence type="ECO:0000313" key="2">
    <source>
        <dbReference type="Proteomes" id="UP000037696"/>
    </source>
</evidence>